<evidence type="ECO:0000259" key="12">
    <source>
        <dbReference type="PROSITE" id="PS50109"/>
    </source>
</evidence>
<evidence type="ECO:0000256" key="2">
    <source>
        <dbReference type="ARBA" id="ARBA00004370"/>
    </source>
</evidence>
<dbReference type="EMBL" id="AZRA01000102">
    <property type="protein sequence ID" value="KDB51012.1"/>
    <property type="molecule type" value="Genomic_DNA"/>
</dbReference>
<dbReference type="InterPro" id="IPR013727">
    <property type="entry name" value="2CSK_N"/>
</dbReference>
<keyword evidence="10 11" id="KW-0472">Membrane</keyword>
<dbReference type="GO" id="GO:0005886">
    <property type="term" value="C:plasma membrane"/>
    <property type="evidence" value="ECO:0007669"/>
    <property type="project" value="TreeGrafter"/>
</dbReference>
<dbReference type="eggNOG" id="COG2205">
    <property type="taxonomic scope" value="Bacteria"/>
</dbReference>
<keyword evidence="9" id="KW-0902">Two-component regulatory system</keyword>
<sequence>MPVLPQSLLNRLPVVSPGSRSLRRHLLAWLLLPQLVLWLAAAVITHHVAARYADRAIDHGLYLSSRALARQVKPVDSGLLIDFPRAARDIIESDPDDRVYYMVSSPPGEFILGNHKLTPPADIEALVPERPSFYDARIDTADGEVTVRVAAIVLNYGEPGRGQRMMVQVAKSRVSREALARDLLVDTALPLPLSLLVLAMSALVWAGVRTGLAPLARLREAVSGRGPDDLAPIELESAPEEVRDLAAAVNTLLAAVRDSVAAQQRFIGDAAHQLRTPLAGLKAQTELALKETTDPALQARLRRVHESATRSAHLINQLMTLARAEPESVAQIGRSRFDLRRLVQELTAELVPRALAEGADLGMDQPEGEGDTPGEEPPALAIDGNALLIREAIANLIDNAIRYAGRHAEITVRVREDSARRRAIVEVDDTGPGIPEALHGAIFERFFRGTQEGRGCGLGLAIVREIVERHHGRVQVARLHPHGTRMSVSLPLPGATPQERGT</sequence>
<evidence type="ECO:0000256" key="4">
    <source>
        <dbReference type="ARBA" id="ARBA00022553"/>
    </source>
</evidence>
<evidence type="ECO:0000256" key="10">
    <source>
        <dbReference type="ARBA" id="ARBA00023136"/>
    </source>
</evidence>
<name>A0A059KHU6_9BURK</name>
<dbReference type="PANTHER" id="PTHR45436">
    <property type="entry name" value="SENSOR HISTIDINE KINASE YKOH"/>
    <property type="match status" value="1"/>
</dbReference>
<evidence type="ECO:0000256" key="11">
    <source>
        <dbReference type="SAM" id="Phobius"/>
    </source>
</evidence>
<proteinExistence type="predicted"/>
<keyword evidence="8 11" id="KW-1133">Transmembrane helix</keyword>
<accession>A0A059KHU6</accession>
<keyword evidence="4" id="KW-0597">Phosphoprotein</keyword>
<dbReference type="SUPFAM" id="SSF55874">
    <property type="entry name" value="ATPase domain of HSP90 chaperone/DNA topoisomerase II/histidine kinase"/>
    <property type="match status" value="1"/>
</dbReference>
<dbReference type="InterPro" id="IPR003661">
    <property type="entry name" value="HisK_dim/P_dom"/>
</dbReference>
<organism evidence="14 15">
    <name type="scientific">Sphaerotilus natans subsp. natans DSM 6575</name>
    <dbReference type="NCBI Taxonomy" id="1286631"/>
    <lineage>
        <taxon>Bacteria</taxon>
        <taxon>Pseudomonadati</taxon>
        <taxon>Pseudomonadota</taxon>
        <taxon>Betaproteobacteria</taxon>
        <taxon>Burkholderiales</taxon>
        <taxon>Sphaerotilaceae</taxon>
        <taxon>Sphaerotilus</taxon>
    </lineage>
</organism>
<dbReference type="EC" id="2.7.13.3" evidence="3"/>
<dbReference type="Gene3D" id="3.30.565.10">
    <property type="entry name" value="Histidine kinase-like ATPase, C-terminal domain"/>
    <property type="match status" value="1"/>
</dbReference>
<reference evidence="14 15" key="1">
    <citation type="journal article" date="2014" name="FEMS Microbiol. Ecol.">
        <title>Sphaerotilus natans encrusted with nanoball-shaped Fe(III) oxide minerals formed by nitrate-reducing mixotrophic Fe(II) oxidation.</title>
        <authorList>
            <person name="Park S."/>
            <person name="Kim D.H."/>
            <person name="Lee J.H."/>
            <person name="Hur H.G."/>
        </authorList>
    </citation>
    <scope>NUCLEOTIDE SEQUENCE [LARGE SCALE GENOMIC DNA]</scope>
    <source>
        <strain evidence="14 15">DSM 6575</strain>
    </source>
</reference>
<dbReference type="InterPro" id="IPR036097">
    <property type="entry name" value="HisK_dim/P_sf"/>
</dbReference>
<dbReference type="Pfam" id="PF08521">
    <property type="entry name" value="2CSK_N"/>
    <property type="match status" value="1"/>
</dbReference>
<evidence type="ECO:0000256" key="5">
    <source>
        <dbReference type="ARBA" id="ARBA00022679"/>
    </source>
</evidence>
<dbReference type="InterPro" id="IPR003594">
    <property type="entry name" value="HATPase_dom"/>
</dbReference>
<dbReference type="SUPFAM" id="SSF47384">
    <property type="entry name" value="Homodimeric domain of signal transducing histidine kinase"/>
    <property type="match status" value="1"/>
</dbReference>
<dbReference type="Pfam" id="PF02518">
    <property type="entry name" value="HATPase_c"/>
    <property type="match status" value="1"/>
</dbReference>
<keyword evidence="15" id="KW-1185">Reference proteome</keyword>
<keyword evidence="7 14" id="KW-0418">Kinase</keyword>
<keyword evidence="6 11" id="KW-0812">Transmembrane</keyword>
<dbReference type="Gene3D" id="1.10.287.130">
    <property type="match status" value="1"/>
</dbReference>
<feature type="domain" description="Histidine kinase" evidence="12">
    <location>
        <begin position="269"/>
        <end position="494"/>
    </location>
</feature>
<dbReference type="SMART" id="SM00387">
    <property type="entry name" value="HATPase_c"/>
    <property type="match status" value="1"/>
</dbReference>
<dbReference type="InterPro" id="IPR003660">
    <property type="entry name" value="HAMP_dom"/>
</dbReference>
<feature type="transmembrane region" description="Helical" evidence="11">
    <location>
        <begin position="183"/>
        <end position="208"/>
    </location>
</feature>
<evidence type="ECO:0000256" key="3">
    <source>
        <dbReference type="ARBA" id="ARBA00012438"/>
    </source>
</evidence>
<protein>
    <recommendedName>
        <fullName evidence="3">histidine kinase</fullName>
        <ecNumber evidence="3">2.7.13.3</ecNumber>
    </recommendedName>
</protein>
<dbReference type="PRINTS" id="PR00344">
    <property type="entry name" value="BCTRLSENSOR"/>
</dbReference>
<dbReference type="PATRIC" id="fig|1286631.3.peg.3304"/>
<dbReference type="InterPro" id="IPR005467">
    <property type="entry name" value="His_kinase_dom"/>
</dbReference>
<keyword evidence="5" id="KW-0808">Transferase</keyword>
<dbReference type="STRING" id="34103.SAMN05421778_103271"/>
<dbReference type="InterPro" id="IPR050428">
    <property type="entry name" value="TCS_sensor_his_kinase"/>
</dbReference>
<evidence type="ECO:0000256" key="1">
    <source>
        <dbReference type="ARBA" id="ARBA00000085"/>
    </source>
</evidence>
<dbReference type="GO" id="GO:0000155">
    <property type="term" value="F:phosphorelay sensor kinase activity"/>
    <property type="evidence" value="ECO:0007669"/>
    <property type="project" value="InterPro"/>
</dbReference>
<evidence type="ECO:0000313" key="15">
    <source>
        <dbReference type="Proteomes" id="UP000026714"/>
    </source>
</evidence>
<gene>
    <name evidence="14" type="ORF">X805_33830</name>
</gene>
<dbReference type="PANTHER" id="PTHR45436:SF1">
    <property type="entry name" value="SENSOR PROTEIN QSEC"/>
    <property type="match status" value="1"/>
</dbReference>
<dbReference type="CDD" id="cd00075">
    <property type="entry name" value="HATPase"/>
    <property type="match status" value="1"/>
</dbReference>
<feature type="domain" description="HAMP" evidence="13">
    <location>
        <begin position="209"/>
        <end position="261"/>
    </location>
</feature>
<dbReference type="Proteomes" id="UP000026714">
    <property type="component" value="Unassembled WGS sequence"/>
</dbReference>
<evidence type="ECO:0000259" key="13">
    <source>
        <dbReference type="PROSITE" id="PS50885"/>
    </source>
</evidence>
<comment type="subcellular location">
    <subcellularLocation>
        <location evidence="2">Membrane</location>
    </subcellularLocation>
</comment>
<dbReference type="RefSeq" id="WP_051632174.1">
    <property type="nucleotide sequence ID" value="NZ_AZRA01000102.1"/>
</dbReference>
<evidence type="ECO:0000256" key="9">
    <source>
        <dbReference type="ARBA" id="ARBA00023012"/>
    </source>
</evidence>
<dbReference type="SMART" id="SM00388">
    <property type="entry name" value="HisKA"/>
    <property type="match status" value="1"/>
</dbReference>
<dbReference type="Pfam" id="PF00512">
    <property type="entry name" value="HisKA"/>
    <property type="match status" value="1"/>
</dbReference>
<comment type="caution">
    <text evidence="14">The sequence shown here is derived from an EMBL/GenBank/DDBJ whole genome shotgun (WGS) entry which is preliminary data.</text>
</comment>
<dbReference type="InterPro" id="IPR036890">
    <property type="entry name" value="HATPase_C_sf"/>
</dbReference>
<dbReference type="InterPro" id="IPR004358">
    <property type="entry name" value="Sig_transdc_His_kin-like_C"/>
</dbReference>
<dbReference type="CDD" id="cd00082">
    <property type="entry name" value="HisKA"/>
    <property type="match status" value="1"/>
</dbReference>
<evidence type="ECO:0000256" key="7">
    <source>
        <dbReference type="ARBA" id="ARBA00022777"/>
    </source>
</evidence>
<comment type="catalytic activity">
    <reaction evidence="1">
        <text>ATP + protein L-histidine = ADP + protein N-phospho-L-histidine.</text>
        <dbReference type="EC" id="2.7.13.3"/>
    </reaction>
</comment>
<dbReference type="PROSITE" id="PS50885">
    <property type="entry name" value="HAMP"/>
    <property type="match status" value="1"/>
</dbReference>
<evidence type="ECO:0000256" key="6">
    <source>
        <dbReference type="ARBA" id="ARBA00022692"/>
    </source>
</evidence>
<evidence type="ECO:0000313" key="14">
    <source>
        <dbReference type="EMBL" id="KDB51012.1"/>
    </source>
</evidence>
<dbReference type="PROSITE" id="PS50109">
    <property type="entry name" value="HIS_KIN"/>
    <property type="match status" value="1"/>
</dbReference>
<evidence type="ECO:0000256" key="8">
    <source>
        <dbReference type="ARBA" id="ARBA00022989"/>
    </source>
</evidence>
<dbReference type="AlphaFoldDB" id="A0A059KHU6"/>
<feature type="transmembrane region" description="Helical" evidence="11">
    <location>
        <begin position="26"/>
        <end position="45"/>
    </location>
</feature>